<name>A0ABT1JL42_ACTCY</name>
<organism evidence="2 3">
    <name type="scientific">Actinoalloteichus caeruleus DSM 43889</name>
    <dbReference type="NCBI Taxonomy" id="1120930"/>
    <lineage>
        <taxon>Bacteria</taxon>
        <taxon>Bacillati</taxon>
        <taxon>Actinomycetota</taxon>
        <taxon>Actinomycetes</taxon>
        <taxon>Pseudonocardiales</taxon>
        <taxon>Pseudonocardiaceae</taxon>
        <taxon>Actinoalloteichus</taxon>
        <taxon>Actinoalloteichus cyanogriseus</taxon>
    </lineage>
</organism>
<accession>A0ABT1JL42</accession>
<sequence length="60" mass="6503">MTRWPRSPTGGETTRDGRGRERGWAAEPDAVDAAGTNVPGPLNLLTGAAADRRPQGWCRW</sequence>
<dbReference type="Proteomes" id="UP000791080">
    <property type="component" value="Unassembled WGS sequence"/>
</dbReference>
<dbReference type="EMBL" id="AUBJ02000001">
    <property type="protein sequence ID" value="MCP2333233.1"/>
    <property type="molecule type" value="Genomic_DNA"/>
</dbReference>
<evidence type="ECO:0000256" key="1">
    <source>
        <dbReference type="SAM" id="MobiDB-lite"/>
    </source>
</evidence>
<feature type="region of interest" description="Disordered" evidence="1">
    <location>
        <begin position="1"/>
        <end position="38"/>
    </location>
</feature>
<feature type="compositionally biased region" description="Basic and acidic residues" evidence="1">
    <location>
        <begin position="13"/>
        <end position="24"/>
    </location>
</feature>
<evidence type="ECO:0000313" key="2">
    <source>
        <dbReference type="EMBL" id="MCP2333233.1"/>
    </source>
</evidence>
<comment type="caution">
    <text evidence="2">The sequence shown here is derived from an EMBL/GenBank/DDBJ whole genome shotgun (WGS) entry which is preliminary data.</text>
</comment>
<keyword evidence="3" id="KW-1185">Reference proteome</keyword>
<evidence type="ECO:0000313" key="3">
    <source>
        <dbReference type="Proteomes" id="UP000791080"/>
    </source>
</evidence>
<proteinExistence type="predicted"/>
<gene>
    <name evidence="2" type="ORF">G443_003503</name>
</gene>
<protein>
    <submittedName>
        <fullName evidence="2">Uncharacterized protein</fullName>
    </submittedName>
</protein>
<reference evidence="2 3" key="2">
    <citation type="submission" date="2022-06" db="EMBL/GenBank/DDBJ databases">
        <title>Genomic Encyclopedia of Type Strains, Phase I: the one thousand microbial genomes (KMG-I) project.</title>
        <authorList>
            <person name="Kyrpides N."/>
        </authorList>
    </citation>
    <scope>NUCLEOTIDE SEQUENCE [LARGE SCALE GENOMIC DNA]</scope>
    <source>
        <strain evidence="2 3">DSM 43889</strain>
    </source>
</reference>
<reference evidence="2 3" key="1">
    <citation type="submission" date="2013-07" db="EMBL/GenBank/DDBJ databases">
        <authorList>
            <consortium name="DOE Joint Genome Institute"/>
            <person name="Reeve W."/>
            <person name="Huntemann M."/>
            <person name="Han J."/>
            <person name="Chen A."/>
            <person name="Kyrpides N."/>
            <person name="Mavromatis K."/>
            <person name="Markowitz V."/>
            <person name="Palaniappan K."/>
            <person name="Ivanova N."/>
            <person name="Schaumberg A."/>
            <person name="Pati A."/>
            <person name="Liolios K."/>
            <person name="Nordberg H.P."/>
            <person name="Cantor M.N."/>
            <person name="Hua S.X."/>
            <person name="Woyke T."/>
        </authorList>
    </citation>
    <scope>NUCLEOTIDE SEQUENCE [LARGE SCALE GENOMIC DNA]</scope>
    <source>
        <strain evidence="2 3">DSM 43889</strain>
    </source>
</reference>